<protein>
    <submittedName>
        <fullName evidence="2">Uncharacterized protein</fullName>
    </submittedName>
</protein>
<keyword evidence="3" id="KW-1185">Reference proteome</keyword>
<name>A0AAD5MBV3_PARTN</name>
<accession>A0AAD5MBV3</accession>
<sequence>MFNTRSLCGANTEPQDKSDTWSLDAIASDSEVDGGRERGRNACFSICNHCYWRNFPHEAFIDIGPVPLYRLISARLQVRDDVYDVPRIGRNGSNEEVMSLSAQLINT</sequence>
<feature type="region of interest" description="Disordered" evidence="1">
    <location>
        <begin position="1"/>
        <end position="23"/>
    </location>
</feature>
<evidence type="ECO:0000256" key="1">
    <source>
        <dbReference type="SAM" id="MobiDB-lite"/>
    </source>
</evidence>
<evidence type="ECO:0000313" key="3">
    <source>
        <dbReference type="Proteomes" id="UP001196413"/>
    </source>
</evidence>
<comment type="caution">
    <text evidence="2">The sequence shown here is derived from an EMBL/GenBank/DDBJ whole genome shotgun (WGS) entry which is preliminary data.</text>
</comment>
<evidence type="ECO:0000313" key="2">
    <source>
        <dbReference type="EMBL" id="KAJ1353328.1"/>
    </source>
</evidence>
<dbReference type="EMBL" id="JAHQIW010001682">
    <property type="protein sequence ID" value="KAJ1353328.1"/>
    <property type="molecule type" value="Genomic_DNA"/>
</dbReference>
<dbReference type="Proteomes" id="UP001196413">
    <property type="component" value="Unassembled WGS sequence"/>
</dbReference>
<reference evidence="2" key="1">
    <citation type="submission" date="2021-06" db="EMBL/GenBank/DDBJ databases">
        <title>Parelaphostrongylus tenuis whole genome reference sequence.</title>
        <authorList>
            <person name="Garwood T.J."/>
            <person name="Larsen P.A."/>
            <person name="Fountain-Jones N.M."/>
            <person name="Garbe J.R."/>
            <person name="Macchietto M.G."/>
            <person name="Kania S.A."/>
            <person name="Gerhold R.W."/>
            <person name="Richards J.E."/>
            <person name="Wolf T.M."/>
        </authorList>
    </citation>
    <scope>NUCLEOTIDE SEQUENCE</scope>
    <source>
        <strain evidence="2">MNPRO001-30</strain>
        <tissue evidence="2">Meninges</tissue>
    </source>
</reference>
<organism evidence="2 3">
    <name type="scientific">Parelaphostrongylus tenuis</name>
    <name type="common">Meningeal worm</name>
    <dbReference type="NCBI Taxonomy" id="148309"/>
    <lineage>
        <taxon>Eukaryota</taxon>
        <taxon>Metazoa</taxon>
        <taxon>Ecdysozoa</taxon>
        <taxon>Nematoda</taxon>
        <taxon>Chromadorea</taxon>
        <taxon>Rhabditida</taxon>
        <taxon>Rhabditina</taxon>
        <taxon>Rhabditomorpha</taxon>
        <taxon>Strongyloidea</taxon>
        <taxon>Metastrongylidae</taxon>
        <taxon>Parelaphostrongylus</taxon>
    </lineage>
</organism>
<gene>
    <name evidence="2" type="ORF">KIN20_009934</name>
</gene>
<dbReference type="AlphaFoldDB" id="A0AAD5MBV3"/>
<proteinExistence type="predicted"/>